<dbReference type="SUPFAM" id="SSF47413">
    <property type="entry name" value="lambda repressor-like DNA-binding domains"/>
    <property type="match status" value="1"/>
</dbReference>
<dbReference type="STRING" id="1520.LF65_05701"/>
<dbReference type="PANTHER" id="PTHR46558:SF11">
    <property type="entry name" value="HTH-TYPE TRANSCRIPTIONAL REGULATOR XRE"/>
    <property type="match status" value="1"/>
</dbReference>
<evidence type="ECO:0000313" key="4">
    <source>
        <dbReference type="Proteomes" id="UP000031866"/>
    </source>
</evidence>
<evidence type="ECO:0000313" key="3">
    <source>
        <dbReference type="EMBL" id="AJH02208.1"/>
    </source>
</evidence>
<dbReference type="AlphaFoldDB" id="A0A0B5QW84"/>
<dbReference type="SMART" id="SM00530">
    <property type="entry name" value="HTH_XRE"/>
    <property type="match status" value="1"/>
</dbReference>
<dbReference type="RefSeq" id="WP_052483066.1">
    <property type="nucleotide sequence ID" value="NZ_CP010086.2"/>
</dbReference>
<dbReference type="InterPro" id="IPR010982">
    <property type="entry name" value="Lambda_DNA-bd_dom_sf"/>
</dbReference>
<dbReference type="Pfam" id="PF01381">
    <property type="entry name" value="HTH_3"/>
    <property type="match status" value="1"/>
</dbReference>
<gene>
    <name evidence="3" type="ORF">LF65_05701</name>
</gene>
<protein>
    <recommendedName>
        <fullName evidence="2">HTH cro/C1-type domain-containing protein</fullName>
    </recommendedName>
</protein>
<name>A0A0B5QW84_CLOBE</name>
<accession>A0A0B5QW84</accession>
<evidence type="ECO:0000259" key="2">
    <source>
        <dbReference type="PROSITE" id="PS50943"/>
    </source>
</evidence>
<organism evidence="3 4">
    <name type="scientific">Clostridium beijerinckii</name>
    <name type="common">Clostridium MP</name>
    <dbReference type="NCBI Taxonomy" id="1520"/>
    <lineage>
        <taxon>Bacteria</taxon>
        <taxon>Bacillati</taxon>
        <taxon>Bacillota</taxon>
        <taxon>Clostridia</taxon>
        <taxon>Eubacteriales</taxon>
        <taxon>Clostridiaceae</taxon>
        <taxon>Clostridium</taxon>
    </lineage>
</organism>
<dbReference type="Proteomes" id="UP000031866">
    <property type="component" value="Chromosome"/>
</dbReference>
<dbReference type="Gene3D" id="1.10.260.40">
    <property type="entry name" value="lambda repressor-like DNA-binding domains"/>
    <property type="match status" value="1"/>
</dbReference>
<sequence>MENIFARRMKEIRVSKNLTQQQLADFINDENLIEKKVSRASITRYENGTRTPDYATLAAIGIALNVDTDYLIGKSDKRHFEITNVELSDFVDLISNIINKDNAHINDKLWKILSDLNDLIDISIKHNFLDNFQNMIHFISMISNRAAHNNNIESIANLEKCITDYFKLVAQNSFKKSMREFIPEILNKAELHGISQLYEHEIDILKKFYFGCEINEIPYCIKDIFTENQND</sequence>
<reference evidence="4" key="1">
    <citation type="submission" date="2014-12" db="EMBL/GenBank/DDBJ databases">
        <title>Genome sequence of Clostridium beijerinckii strain 59B.</title>
        <authorList>
            <person name="Little G.T."/>
            <person name="Minton N.P."/>
        </authorList>
    </citation>
    <scope>NUCLEOTIDE SEQUENCE [LARGE SCALE GENOMIC DNA]</scope>
    <source>
        <strain evidence="4">59B</strain>
    </source>
</reference>
<proteinExistence type="predicted"/>
<dbReference type="EMBL" id="CP010086">
    <property type="protein sequence ID" value="AJH02208.1"/>
    <property type="molecule type" value="Genomic_DNA"/>
</dbReference>
<dbReference type="PANTHER" id="PTHR46558">
    <property type="entry name" value="TRACRIPTIONAL REGULATORY PROTEIN-RELATED-RELATED"/>
    <property type="match status" value="1"/>
</dbReference>
<dbReference type="CDD" id="cd00093">
    <property type="entry name" value="HTH_XRE"/>
    <property type="match status" value="1"/>
</dbReference>
<dbReference type="InterPro" id="IPR001387">
    <property type="entry name" value="Cro/C1-type_HTH"/>
</dbReference>
<dbReference type="KEGG" id="cbei:LF65_05701"/>
<feature type="domain" description="HTH cro/C1-type" evidence="2">
    <location>
        <begin position="9"/>
        <end position="71"/>
    </location>
</feature>
<dbReference type="PROSITE" id="PS50943">
    <property type="entry name" value="HTH_CROC1"/>
    <property type="match status" value="1"/>
</dbReference>
<dbReference type="GO" id="GO:0003677">
    <property type="term" value="F:DNA binding"/>
    <property type="evidence" value="ECO:0007669"/>
    <property type="project" value="UniProtKB-KW"/>
</dbReference>
<keyword evidence="1" id="KW-0238">DNA-binding</keyword>
<evidence type="ECO:0000256" key="1">
    <source>
        <dbReference type="ARBA" id="ARBA00023125"/>
    </source>
</evidence>